<evidence type="ECO:0000259" key="5">
    <source>
        <dbReference type="PROSITE" id="PS50931"/>
    </source>
</evidence>
<accession>A0A7X4HAB5</accession>
<comment type="caution">
    <text evidence="6">The sequence shown here is derived from an EMBL/GenBank/DDBJ whole genome shotgun (WGS) entry which is preliminary data.</text>
</comment>
<dbReference type="InterPro" id="IPR036390">
    <property type="entry name" value="WH_DNA-bd_sf"/>
</dbReference>
<dbReference type="Gene3D" id="1.10.10.10">
    <property type="entry name" value="Winged helix-like DNA-binding domain superfamily/Winged helix DNA-binding domain"/>
    <property type="match status" value="1"/>
</dbReference>
<dbReference type="SUPFAM" id="SSF46785">
    <property type="entry name" value="Winged helix' DNA-binding domain"/>
    <property type="match status" value="1"/>
</dbReference>
<protein>
    <submittedName>
        <fullName evidence="6">LysR family transcriptional regulator</fullName>
    </submittedName>
</protein>
<comment type="similarity">
    <text evidence="1">Belongs to the LysR transcriptional regulatory family.</text>
</comment>
<dbReference type="Pfam" id="PF03466">
    <property type="entry name" value="LysR_substrate"/>
    <property type="match status" value="1"/>
</dbReference>
<dbReference type="Pfam" id="PF00126">
    <property type="entry name" value="HTH_1"/>
    <property type="match status" value="1"/>
</dbReference>
<dbReference type="PANTHER" id="PTHR30427:SF1">
    <property type="entry name" value="TRANSCRIPTIONAL ACTIVATOR PROTEIN LYSR"/>
    <property type="match status" value="1"/>
</dbReference>
<dbReference type="GO" id="GO:0010628">
    <property type="term" value="P:positive regulation of gene expression"/>
    <property type="evidence" value="ECO:0007669"/>
    <property type="project" value="TreeGrafter"/>
</dbReference>
<dbReference type="PRINTS" id="PR00039">
    <property type="entry name" value="HTHLYSR"/>
</dbReference>
<evidence type="ECO:0000313" key="6">
    <source>
        <dbReference type="EMBL" id="MYN06575.1"/>
    </source>
</evidence>
<dbReference type="GO" id="GO:0009089">
    <property type="term" value="P:lysine biosynthetic process via diaminopimelate"/>
    <property type="evidence" value="ECO:0007669"/>
    <property type="project" value="TreeGrafter"/>
</dbReference>
<keyword evidence="2" id="KW-0805">Transcription regulation</keyword>
<keyword evidence="3" id="KW-0238">DNA-binding</keyword>
<keyword evidence="4" id="KW-0804">Transcription</keyword>
<dbReference type="InterPro" id="IPR036388">
    <property type="entry name" value="WH-like_DNA-bd_sf"/>
</dbReference>
<evidence type="ECO:0000256" key="2">
    <source>
        <dbReference type="ARBA" id="ARBA00023015"/>
    </source>
</evidence>
<dbReference type="InterPro" id="IPR005119">
    <property type="entry name" value="LysR_subst-bd"/>
</dbReference>
<evidence type="ECO:0000256" key="1">
    <source>
        <dbReference type="ARBA" id="ARBA00009437"/>
    </source>
</evidence>
<gene>
    <name evidence="6" type="ORF">GTP77_04420</name>
</gene>
<dbReference type="AlphaFoldDB" id="A0A7X4HAB5"/>
<dbReference type="SUPFAM" id="SSF53850">
    <property type="entry name" value="Periplasmic binding protein-like II"/>
    <property type="match status" value="1"/>
</dbReference>
<dbReference type="Proteomes" id="UP000450676">
    <property type="component" value="Unassembled WGS sequence"/>
</dbReference>
<dbReference type="EMBL" id="WWCU01000003">
    <property type="protein sequence ID" value="MYN06575.1"/>
    <property type="molecule type" value="Genomic_DNA"/>
</dbReference>
<evidence type="ECO:0000256" key="4">
    <source>
        <dbReference type="ARBA" id="ARBA00023163"/>
    </source>
</evidence>
<dbReference type="Gene3D" id="3.40.190.290">
    <property type="match status" value="1"/>
</dbReference>
<feature type="domain" description="HTH lysR-type" evidence="5">
    <location>
        <begin position="1"/>
        <end position="58"/>
    </location>
</feature>
<dbReference type="PANTHER" id="PTHR30427">
    <property type="entry name" value="TRANSCRIPTIONAL ACTIVATOR PROTEIN LYSR"/>
    <property type="match status" value="1"/>
</dbReference>
<name>A0A7X4HAB5_9BURK</name>
<proteinExistence type="inferred from homology"/>
<dbReference type="GO" id="GO:0003700">
    <property type="term" value="F:DNA-binding transcription factor activity"/>
    <property type="evidence" value="ECO:0007669"/>
    <property type="project" value="InterPro"/>
</dbReference>
<keyword evidence="7" id="KW-1185">Reference proteome</keyword>
<sequence>MRLRHIEIFQAVMQHGSISAAAKALSISQPAATKLLQSVERSLGVALFQRVGGRLVATDDAQRLFVETDMLNHGLQKIQRLAANLRTPELAALDIAATATMALNFAPVLCGHLRRQFPALRLRLSSTQTQGVVESLLLRTAQVGLTLNDPGHPSISARLLASSALMVIAPAGTWSAAECAKPLPIAALPDQLIGFDESSPVGSQVARCLALCGHEQQFLTVVHSAHMASAMVEAGHGYAVVDPVTAAAPNARIQARMLEPALPIGMYLLTLSSEPSPFAGGAVVKLFEEAARALLGQQVRP</sequence>
<dbReference type="GO" id="GO:0043565">
    <property type="term" value="F:sequence-specific DNA binding"/>
    <property type="evidence" value="ECO:0007669"/>
    <property type="project" value="TreeGrafter"/>
</dbReference>
<dbReference type="RefSeq" id="WP_161070960.1">
    <property type="nucleotide sequence ID" value="NZ_WWCU01000003.1"/>
</dbReference>
<organism evidence="6 7">
    <name type="scientific">Pseudoduganella aquatica</name>
    <dbReference type="NCBI Taxonomy" id="2660641"/>
    <lineage>
        <taxon>Bacteria</taxon>
        <taxon>Pseudomonadati</taxon>
        <taxon>Pseudomonadota</taxon>
        <taxon>Betaproteobacteria</taxon>
        <taxon>Burkholderiales</taxon>
        <taxon>Oxalobacteraceae</taxon>
        <taxon>Telluria group</taxon>
        <taxon>Pseudoduganella</taxon>
    </lineage>
</organism>
<dbReference type="PROSITE" id="PS50931">
    <property type="entry name" value="HTH_LYSR"/>
    <property type="match status" value="1"/>
</dbReference>
<dbReference type="InterPro" id="IPR000847">
    <property type="entry name" value="LysR_HTH_N"/>
</dbReference>
<evidence type="ECO:0000313" key="7">
    <source>
        <dbReference type="Proteomes" id="UP000450676"/>
    </source>
</evidence>
<evidence type="ECO:0000256" key="3">
    <source>
        <dbReference type="ARBA" id="ARBA00023125"/>
    </source>
</evidence>
<reference evidence="6 7" key="1">
    <citation type="submission" date="2019-12" db="EMBL/GenBank/DDBJ databases">
        <title>Novel species isolated from a subtropical stream in China.</title>
        <authorList>
            <person name="Lu H."/>
        </authorList>
    </citation>
    <scope>NUCLEOTIDE SEQUENCE [LARGE SCALE GENOMIC DNA]</scope>
    <source>
        <strain evidence="6 7">FT127W</strain>
    </source>
</reference>